<gene>
    <name evidence="1" type="ORF">Tci_028088</name>
</gene>
<evidence type="ECO:0000313" key="1">
    <source>
        <dbReference type="EMBL" id="GEU56110.1"/>
    </source>
</evidence>
<accession>A0A6L2L4Z1</accession>
<protein>
    <submittedName>
        <fullName evidence="1">Uncharacterized protein</fullName>
    </submittedName>
</protein>
<proteinExistence type="predicted"/>
<name>A0A6L2L4Z1_TANCI</name>
<dbReference type="EMBL" id="BKCJ010003609">
    <property type="protein sequence ID" value="GEU56110.1"/>
    <property type="molecule type" value="Genomic_DNA"/>
</dbReference>
<organism evidence="1">
    <name type="scientific">Tanacetum cinerariifolium</name>
    <name type="common">Dalmatian daisy</name>
    <name type="synonym">Chrysanthemum cinerariifolium</name>
    <dbReference type="NCBI Taxonomy" id="118510"/>
    <lineage>
        <taxon>Eukaryota</taxon>
        <taxon>Viridiplantae</taxon>
        <taxon>Streptophyta</taxon>
        <taxon>Embryophyta</taxon>
        <taxon>Tracheophyta</taxon>
        <taxon>Spermatophyta</taxon>
        <taxon>Magnoliopsida</taxon>
        <taxon>eudicotyledons</taxon>
        <taxon>Gunneridae</taxon>
        <taxon>Pentapetalae</taxon>
        <taxon>asterids</taxon>
        <taxon>campanulids</taxon>
        <taxon>Asterales</taxon>
        <taxon>Asteraceae</taxon>
        <taxon>Asteroideae</taxon>
        <taxon>Anthemideae</taxon>
        <taxon>Anthemidinae</taxon>
        <taxon>Tanacetum</taxon>
    </lineage>
</organism>
<reference evidence="1" key="1">
    <citation type="journal article" date="2019" name="Sci. Rep.">
        <title>Draft genome of Tanacetum cinerariifolium, the natural source of mosquito coil.</title>
        <authorList>
            <person name="Yamashiro T."/>
            <person name="Shiraishi A."/>
            <person name="Satake H."/>
            <person name="Nakayama K."/>
        </authorList>
    </citation>
    <scope>NUCLEOTIDE SEQUENCE</scope>
</reference>
<sequence>MRPGTSARFHFSIMEVFINCLRKIGNPTCEDLMLIELYEVVCKAEDDHRANPLDKTNKLKSNEEENDEKITIRTEGFFVKPVTKKRMMFPKSYYCQNPGHKEFF</sequence>
<dbReference type="AlphaFoldDB" id="A0A6L2L4Z1"/>
<comment type="caution">
    <text evidence="1">The sequence shown here is derived from an EMBL/GenBank/DDBJ whole genome shotgun (WGS) entry which is preliminary data.</text>
</comment>